<dbReference type="AlphaFoldDB" id="A0A6B9ZFN0"/>
<dbReference type="RefSeq" id="WP_162332875.1">
    <property type="nucleotide sequence ID" value="NZ_CP048113.1"/>
</dbReference>
<accession>A0A6B9ZFN0</accession>
<name>A0A6B9ZFN0_9BACT</name>
<dbReference type="Proteomes" id="UP000476411">
    <property type="component" value="Chromosome"/>
</dbReference>
<organism evidence="1 2">
    <name type="scientific">Chitinophaga agri</name>
    <dbReference type="NCBI Taxonomy" id="2703787"/>
    <lineage>
        <taxon>Bacteria</taxon>
        <taxon>Pseudomonadati</taxon>
        <taxon>Bacteroidota</taxon>
        <taxon>Chitinophagia</taxon>
        <taxon>Chitinophagales</taxon>
        <taxon>Chitinophagaceae</taxon>
        <taxon>Chitinophaga</taxon>
    </lineage>
</organism>
<proteinExistence type="predicted"/>
<sequence>MIRSILYRAVAYLLLIAFSYVQAVQVLHDYRHHHYSSGKSLHFGKDPACKICEHLLVKKHQSLTGEIYSLLDVNTTFEIIREVPCNTPPAIALPSSLNKGPPSIA</sequence>
<dbReference type="EMBL" id="CP048113">
    <property type="protein sequence ID" value="QHS61198.1"/>
    <property type="molecule type" value="Genomic_DNA"/>
</dbReference>
<dbReference type="KEGG" id="chih:GWR21_16815"/>
<evidence type="ECO:0000313" key="1">
    <source>
        <dbReference type="EMBL" id="QHS61198.1"/>
    </source>
</evidence>
<keyword evidence="2" id="KW-1185">Reference proteome</keyword>
<protein>
    <submittedName>
        <fullName evidence="1">Uncharacterized protein</fullName>
    </submittedName>
</protein>
<gene>
    <name evidence="1" type="ORF">GWR21_16815</name>
</gene>
<evidence type="ECO:0000313" key="2">
    <source>
        <dbReference type="Proteomes" id="UP000476411"/>
    </source>
</evidence>
<reference evidence="1 2" key="1">
    <citation type="submission" date="2020-01" db="EMBL/GenBank/DDBJ databases">
        <title>Complete genome sequence of Chitinophaga sp. H33E-04 isolated from quinoa roots.</title>
        <authorList>
            <person name="Weon H.-Y."/>
            <person name="Lee S.A."/>
        </authorList>
    </citation>
    <scope>NUCLEOTIDE SEQUENCE [LARGE SCALE GENOMIC DNA]</scope>
    <source>
        <strain evidence="1 2">H33E-04</strain>
    </source>
</reference>